<dbReference type="PROSITE" id="PS00675">
    <property type="entry name" value="SIGMA54_INTERACT_1"/>
    <property type="match status" value="1"/>
</dbReference>
<dbReference type="InterPro" id="IPR058031">
    <property type="entry name" value="AAA_lid_NorR"/>
</dbReference>
<comment type="caution">
    <text evidence="7">The sequence shown here is derived from an EMBL/GenBank/DDBJ whole genome shotgun (WGS) entry which is preliminary data.</text>
</comment>
<dbReference type="PROSITE" id="PS00676">
    <property type="entry name" value="SIGMA54_INTERACT_2"/>
    <property type="match status" value="1"/>
</dbReference>
<dbReference type="InterPro" id="IPR025662">
    <property type="entry name" value="Sigma_54_int_dom_ATP-bd_1"/>
</dbReference>
<dbReference type="PANTHER" id="PTHR32071">
    <property type="entry name" value="TRANSCRIPTIONAL REGULATORY PROTEIN"/>
    <property type="match status" value="1"/>
</dbReference>
<dbReference type="EMBL" id="PXYT01000007">
    <property type="protein sequence ID" value="PSR30793.1"/>
    <property type="molecule type" value="Genomic_DNA"/>
</dbReference>
<keyword evidence="1" id="KW-0547">Nucleotide-binding</keyword>
<dbReference type="SUPFAM" id="SSF46689">
    <property type="entry name" value="Homeodomain-like"/>
    <property type="match status" value="1"/>
</dbReference>
<evidence type="ECO:0000256" key="4">
    <source>
        <dbReference type="ARBA" id="ARBA00023125"/>
    </source>
</evidence>
<evidence type="ECO:0000256" key="2">
    <source>
        <dbReference type="ARBA" id="ARBA00022840"/>
    </source>
</evidence>
<dbReference type="SMART" id="SM00382">
    <property type="entry name" value="AAA"/>
    <property type="match status" value="1"/>
</dbReference>
<sequence>MGSELLVRSVPKNIHHAINETEQTWKQFVISGQYPVIGRSFVVDSWKRCQDVGISPQRSAAQRLTNESAVEMLWANHFLHENLVPYIHALTDTMMPSRHLVVFTDAEGLILNIAGESNIRQAAEKMNFVPGSSWREDHAGTNAIGTCLSLGTAVQIFAAEHYCQPVHSWTCSAAPITDPATHKVLGVIDLTGLREYHHPHSLAVVQSIARAIEDRLRDSLELERFMIFGEYLELAARYPNTLVIALDRGSQIIRCSSAAWDQGWIDNQNQLRFLPAHYSQMEDGTTWEVQGAYARWKWVLHRCYRQRQPIGTLIQAVPAGASRVGKPSTLALKNHHKEDTPMPLASFGSLIGEAPQFLQAVEQGRAAARYDSPVLLLGETGTGKELMAQAIHCASHRAAGPYIAVNCGAIPHELIGSELFGFEGGSFTGAAKEGRPGKFELAHKGTIFLDEIGELPLSLQPYLLRVLDTGEVTRIGAQSSMHLQVRVIAATNQNLEEMVEDGAFRRDLFYRLNVLPIFLPPVRERPGDAVKILEYFLSRIAQKTGRLSPAISPGVAVVFNNYPWKGNVREIRNVAERIMAQSHQSPVITTQDLPESFHEAVSQIRQNGPSEPGLRQQEMDWILHVVAECDNNISRAAQRLGIHRSTLYRKLSKFKETR</sequence>
<dbReference type="Pfam" id="PF00158">
    <property type="entry name" value="Sigma54_activat"/>
    <property type="match status" value="1"/>
</dbReference>
<proteinExistence type="predicted"/>
<evidence type="ECO:0000259" key="6">
    <source>
        <dbReference type="PROSITE" id="PS50045"/>
    </source>
</evidence>
<dbReference type="Pfam" id="PF01590">
    <property type="entry name" value="GAF"/>
    <property type="match status" value="1"/>
</dbReference>
<keyword evidence="4" id="KW-0238">DNA-binding</keyword>
<dbReference type="AlphaFoldDB" id="A0A2T2X8F0"/>
<name>A0A2T2X8F0_9FIRM</name>
<dbReference type="InterPro" id="IPR003593">
    <property type="entry name" value="AAA+_ATPase"/>
</dbReference>
<accession>A0A2T2X8F0</accession>
<dbReference type="InterPro" id="IPR002078">
    <property type="entry name" value="Sigma_54_int"/>
</dbReference>
<evidence type="ECO:0000256" key="1">
    <source>
        <dbReference type="ARBA" id="ARBA00022741"/>
    </source>
</evidence>
<dbReference type="Pfam" id="PF25601">
    <property type="entry name" value="AAA_lid_14"/>
    <property type="match status" value="1"/>
</dbReference>
<dbReference type="SUPFAM" id="SSF52540">
    <property type="entry name" value="P-loop containing nucleoside triphosphate hydrolases"/>
    <property type="match status" value="1"/>
</dbReference>
<dbReference type="InterPro" id="IPR025943">
    <property type="entry name" value="Sigma_54_int_dom_ATP-bd_2"/>
</dbReference>
<dbReference type="GO" id="GO:0043565">
    <property type="term" value="F:sequence-specific DNA binding"/>
    <property type="evidence" value="ECO:0007669"/>
    <property type="project" value="InterPro"/>
</dbReference>
<evidence type="ECO:0000313" key="7">
    <source>
        <dbReference type="EMBL" id="PSR30793.1"/>
    </source>
</evidence>
<dbReference type="GO" id="GO:0006355">
    <property type="term" value="P:regulation of DNA-templated transcription"/>
    <property type="evidence" value="ECO:0007669"/>
    <property type="project" value="InterPro"/>
</dbReference>
<dbReference type="CDD" id="cd00009">
    <property type="entry name" value="AAA"/>
    <property type="match status" value="1"/>
</dbReference>
<dbReference type="FunFam" id="3.40.50.300:FF:000006">
    <property type="entry name" value="DNA-binding transcriptional regulator NtrC"/>
    <property type="match status" value="1"/>
</dbReference>
<dbReference type="InterPro" id="IPR002197">
    <property type="entry name" value="HTH_Fis"/>
</dbReference>
<dbReference type="InterPro" id="IPR003018">
    <property type="entry name" value="GAF"/>
</dbReference>
<dbReference type="Gene3D" id="3.30.450.40">
    <property type="match status" value="1"/>
</dbReference>
<evidence type="ECO:0000313" key="8">
    <source>
        <dbReference type="Proteomes" id="UP000242699"/>
    </source>
</evidence>
<dbReference type="InterPro" id="IPR027417">
    <property type="entry name" value="P-loop_NTPase"/>
</dbReference>
<organism evidence="7 8">
    <name type="scientific">Sulfobacillus benefaciens</name>
    <dbReference type="NCBI Taxonomy" id="453960"/>
    <lineage>
        <taxon>Bacteria</taxon>
        <taxon>Bacillati</taxon>
        <taxon>Bacillota</taxon>
        <taxon>Clostridia</taxon>
        <taxon>Eubacteriales</taxon>
        <taxon>Clostridiales Family XVII. Incertae Sedis</taxon>
        <taxon>Sulfobacillus</taxon>
    </lineage>
</organism>
<feature type="domain" description="Sigma-54 factor interaction" evidence="6">
    <location>
        <begin position="350"/>
        <end position="580"/>
    </location>
</feature>
<dbReference type="Proteomes" id="UP000242699">
    <property type="component" value="Unassembled WGS sequence"/>
</dbReference>
<reference evidence="7 8" key="1">
    <citation type="journal article" date="2014" name="BMC Genomics">
        <title>Comparison of environmental and isolate Sulfobacillus genomes reveals diverse carbon, sulfur, nitrogen, and hydrogen metabolisms.</title>
        <authorList>
            <person name="Justice N.B."/>
            <person name="Norman A."/>
            <person name="Brown C.T."/>
            <person name="Singh A."/>
            <person name="Thomas B.C."/>
            <person name="Banfield J.F."/>
        </authorList>
    </citation>
    <scope>NUCLEOTIDE SEQUENCE [LARGE SCALE GENOMIC DNA]</scope>
    <source>
        <strain evidence="7">AMDSBA1</strain>
    </source>
</reference>
<dbReference type="Gene3D" id="1.10.8.60">
    <property type="match status" value="1"/>
</dbReference>
<dbReference type="PROSITE" id="PS50045">
    <property type="entry name" value="SIGMA54_INTERACT_4"/>
    <property type="match status" value="1"/>
</dbReference>
<evidence type="ECO:0000256" key="5">
    <source>
        <dbReference type="ARBA" id="ARBA00023163"/>
    </source>
</evidence>
<keyword evidence="3" id="KW-0805">Transcription regulation</keyword>
<evidence type="ECO:0000256" key="3">
    <source>
        <dbReference type="ARBA" id="ARBA00023015"/>
    </source>
</evidence>
<keyword evidence="2" id="KW-0067">ATP-binding</keyword>
<dbReference type="Pfam" id="PF02954">
    <property type="entry name" value="HTH_8"/>
    <property type="match status" value="1"/>
</dbReference>
<dbReference type="InterPro" id="IPR009057">
    <property type="entry name" value="Homeodomain-like_sf"/>
</dbReference>
<dbReference type="Gene3D" id="1.10.10.60">
    <property type="entry name" value="Homeodomain-like"/>
    <property type="match status" value="1"/>
</dbReference>
<dbReference type="GO" id="GO:0005524">
    <property type="term" value="F:ATP binding"/>
    <property type="evidence" value="ECO:0007669"/>
    <property type="project" value="UniProtKB-KW"/>
</dbReference>
<protein>
    <submittedName>
        <fullName evidence="7">Sigma-54-dependent Fis family transcriptional regulator</fullName>
    </submittedName>
</protein>
<gene>
    <name evidence="7" type="ORF">C7B43_04810</name>
</gene>
<dbReference type="InterPro" id="IPR029016">
    <property type="entry name" value="GAF-like_dom_sf"/>
</dbReference>
<dbReference type="PANTHER" id="PTHR32071:SF57">
    <property type="entry name" value="C4-DICARBOXYLATE TRANSPORT TRANSCRIPTIONAL REGULATORY PROTEIN DCTD"/>
    <property type="match status" value="1"/>
</dbReference>
<keyword evidence="5" id="KW-0804">Transcription</keyword>
<dbReference type="Gene3D" id="3.40.50.300">
    <property type="entry name" value="P-loop containing nucleotide triphosphate hydrolases"/>
    <property type="match status" value="1"/>
</dbReference>